<feature type="region of interest" description="Disordered" evidence="1">
    <location>
        <begin position="387"/>
        <end position="407"/>
    </location>
</feature>
<dbReference type="Gene3D" id="2.170.270.10">
    <property type="entry name" value="SET domain"/>
    <property type="match status" value="1"/>
</dbReference>
<feature type="compositionally biased region" description="Low complexity" evidence="1">
    <location>
        <begin position="238"/>
        <end position="281"/>
    </location>
</feature>
<sequence length="642" mass="70772">MTARSTSFTVRIRTESRLLTLLSSRAHILNRRYVQHNYFIIFFFGGSVRSATVKVGACDSEWSEWSPRQTSMPFTGQSETCAKKQYNRQTGTSQWGKKETGVLVSSWLHSPCHPPSILPLYPLIFSSSPSETSPGPLTFSQRITFLREEKWRPLPRLTHLCLPLTATNDRLVFSQAARVAVNRDSSKSRVIDEPGVKHIDDQSSSDSKPDGGGAENHKNTLEHTSAQTALLSPTLTSLLTSSKCPPSASTSSPSSSPSLPATSSKLSTTSASTPAPTTTTTKGRLSLQDLFPGRRTANSQQSRQQLNHSDQRPSQENQKHQQQQQQKQQQQDANSTTNEEDGPINLQKSQAIHMPEVVRVDPAGGEYQKGAASNLLEQQLQTISGLFGGQDMTHQPGASHPPPPALSSIKVDLEQQHQRLSSQLYAQHQQQQQLHHQSQQLQHHLNLPLPLTRQHEFLANHFLTLLEDLPVPDEFLLRPSQVYPGMGVWSKAHIPAGQKFGPFQGILKPSVEDPSCAWEVLSRSTLVNRLTQGIPGLSEVPACYLFSSLVSKQIGRSVVWRPEPCGNRKSGESATAPRCVVLHCTKFCRSATYCAVPRRAALHQTLTDCGVLRRAASCCTAPNSDGLRRTAPCRVVLHCTKL</sequence>
<dbReference type="InterPro" id="IPR046341">
    <property type="entry name" value="SET_dom_sf"/>
</dbReference>
<proteinExistence type="predicted"/>
<comment type="caution">
    <text evidence="2">The sequence shown here is derived from an EMBL/GenBank/DDBJ whole genome shotgun (WGS) entry which is preliminary data.</text>
</comment>
<keyword evidence="3" id="KW-1185">Reference proteome</keyword>
<protein>
    <submittedName>
        <fullName evidence="2">Uncharacterized protein</fullName>
    </submittedName>
</protein>
<feature type="compositionally biased region" description="Basic and acidic residues" evidence="1">
    <location>
        <begin position="184"/>
        <end position="201"/>
    </location>
</feature>
<dbReference type="Proteomes" id="UP001283361">
    <property type="component" value="Unassembled WGS sequence"/>
</dbReference>
<evidence type="ECO:0000313" key="3">
    <source>
        <dbReference type="Proteomes" id="UP001283361"/>
    </source>
</evidence>
<accession>A0AAE0Y7E3</accession>
<gene>
    <name evidence="2" type="ORF">RRG08_003517</name>
</gene>
<reference evidence="2" key="1">
    <citation type="journal article" date="2023" name="G3 (Bethesda)">
        <title>A reference genome for the long-term kleptoplast-retaining sea slug Elysia crispata morphotype clarki.</title>
        <authorList>
            <person name="Eastman K.E."/>
            <person name="Pendleton A.L."/>
            <person name="Shaikh M.A."/>
            <person name="Suttiyut T."/>
            <person name="Ogas R."/>
            <person name="Tomko P."/>
            <person name="Gavelis G."/>
            <person name="Widhalm J.R."/>
            <person name="Wisecaver J.H."/>
        </authorList>
    </citation>
    <scope>NUCLEOTIDE SEQUENCE</scope>
    <source>
        <strain evidence="2">ECLA1</strain>
    </source>
</reference>
<feature type="compositionally biased region" description="Polar residues" evidence="1">
    <location>
        <begin position="296"/>
        <end position="308"/>
    </location>
</feature>
<evidence type="ECO:0000256" key="1">
    <source>
        <dbReference type="SAM" id="MobiDB-lite"/>
    </source>
</evidence>
<dbReference type="EMBL" id="JAWDGP010006844">
    <property type="protein sequence ID" value="KAK3734610.1"/>
    <property type="molecule type" value="Genomic_DNA"/>
</dbReference>
<feature type="compositionally biased region" description="Low complexity" evidence="1">
    <location>
        <begin position="320"/>
        <end position="331"/>
    </location>
</feature>
<name>A0AAE0Y7E3_9GAST</name>
<organism evidence="2 3">
    <name type="scientific">Elysia crispata</name>
    <name type="common">lettuce slug</name>
    <dbReference type="NCBI Taxonomy" id="231223"/>
    <lineage>
        <taxon>Eukaryota</taxon>
        <taxon>Metazoa</taxon>
        <taxon>Spiralia</taxon>
        <taxon>Lophotrochozoa</taxon>
        <taxon>Mollusca</taxon>
        <taxon>Gastropoda</taxon>
        <taxon>Heterobranchia</taxon>
        <taxon>Euthyneura</taxon>
        <taxon>Panpulmonata</taxon>
        <taxon>Sacoglossa</taxon>
        <taxon>Placobranchoidea</taxon>
        <taxon>Plakobranchidae</taxon>
        <taxon>Elysia</taxon>
    </lineage>
</organism>
<feature type="region of interest" description="Disordered" evidence="1">
    <location>
        <begin position="238"/>
        <end position="353"/>
    </location>
</feature>
<feature type="region of interest" description="Disordered" evidence="1">
    <location>
        <begin position="183"/>
        <end position="218"/>
    </location>
</feature>
<feature type="compositionally biased region" description="Basic and acidic residues" evidence="1">
    <location>
        <begin position="309"/>
        <end position="319"/>
    </location>
</feature>
<evidence type="ECO:0000313" key="2">
    <source>
        <dbReference type="EMBL" id="KAK3734610.1"/>
    </source>
</evidence>
<dbReference type="AlphaFoldDB" id="A0AAE0Y7E3"/>